<evidence type="ECO:0000256" key="4">
    <source>
        <dbReference type="ARBA" id="ARBA00022519"/>
    </source>
</evidence>
<keyword evidence="5" id="KW-0812">Transmembrane</keyword>
<dbReference type="Proteomes" id="UP000308713">
    <property type="component" value="Unassembled WGS sequence"/>
</dbReference>
<feature type="transmembrane region" description="Helical" evidence="5">
    <location>
        <begin position="82"/>
        <end position="99"/>
    </location>
</feature>
<comment type="subcellular location">
    <subcellularLocation>
        <location evidence="1">Cell inner membrane</location>
        <topology evidence="1">Multi-pass membrane protein</topology>
    </subcellularLocation>
</comment>
<evidence type="ECO:0000256" key="3">
    <source>
        <dbReference type="ARBA" id="ARBA00022448"/>
    </source>
</evidence>
<keyword evidence="4" id="KW-0997">Cell inner membrane</keyword>
<keyword evidence="8" id="KW-1185">Reference proteome</keyword>
<dbReference type="PANTHER" id="PTHR30413:SF8">
    <property type="entry name" value="TRANSPORT PERMEASE PROTEIN"/>
    <property type="match status" value="1"/>
</dbReference>
<comment type="similarity">
    <text evidence="2">Belongs to the ABC-2 integral membrane protein family.</text>
</comment>
<gene>
    <name evidence="7" type="ORF">FGF67_05205</name>
</gene>
<sequence length="279" mass="31314">MALETRIYQKDNHLKFGRLLKASVQDVLGSHFLAKQLALRDIKAQYRQSYFGILWAFVMPLTTAFVWIFLSSSGTVKLSDTGIPYPVYVFSGTLIWSVLKEAINTPTASTNSARGILSKINFPKEALVVSGLYKLLFSSSIKMVLLLILMLVYHMSLSWYILFFPLALLAAIFIGTMIGLFITPVSMLYGDVNKFISLGLSFVMYITPVVYAIPDSGIMKTLMLYNPLTPIIEVTRNVLTGGSLEFVNYYMMLLLGSIPLMCVALVWYRLSIPIIVERV</sequence>
<keyword evidence="3" id="KW-0813">Transport</keyword>
<evidence type="ECO:0000256" key="2">
    <source>
        <dbReference type="ARBA" id="ARBA00007783"/>
    </source>
</evidence>
<keyword evidence="5" id="KW-1133">Transmembrane helix</keyword>
<dbReference type="OrthoDB" id="9786910at2"/>
<accession>A0A5C4SNM3</accession>
<dbReference type="EMBL" id="VDCS01000004">
    <property type="protein sequence ID" value="TNJ45779.1"/>
    <property type="molecule type" value="Genomic_DNA"/>
</dbReference>
<evidence type="ECO:0000259" key="6">
    <source>
        <dbReference type="PROSITE" id="PS51012"/>
    </source>
</evidence>
<evidence type="ECO:0000256" key="1">
    <source>
        <dbReference type="ARBA" id="ARBA00004429"/>
    </source>
</evidence>
<dbReference type="InterPro" id="IPR047817">
    <property type="entry name" value="ABC2_TM_bact-type"/>
</dbReference>
<feature type="domain" description="ABC transmembrane type-2" evidence="6">
    <location>
        <begin position="51"/>
        <end position="271"/>
    </location>
</feature>
<organism evidence="7 8">
    <name type="scientific">Allotamlana fucoidanivorans</name>
    <dbReference type="NCBI Taxonomy" id="2583814"/>
    <lineage>
        <taxon>Bacteria</taxon>
        <taxon>Pseudomonadati</taxon>
        <taxon>Bacteroidota</taxon>
        <taxon>Flavobacteriia</taxon>
        <taxon>Flavobacteriales</taxon>
        <taxon>Flavobacteriaceae</taxon>
        <taxon>Allotamlana</taxon>
    </lineage>
</organism>
<keyword evidence="4" id="KW-1003">Cell membrane</keyword>
<feature type="transmembrane region" description="Helical" evidence="5">
    <location>
        <begin position="132"/>
        <end position="153"/>
    </location>
</feature>
<dbReference type="GO" id="GO:0015920">
    <property type="term" value="P:lipopolysaccharide transport"/>
    <property type="evidence" value="ECO:0007669"/>
    <property type="project" value="TreeGrafter"/>
</dbReference>
<keyword evidence="5" id="KW-0472">Membrane</keyword>
<dbReference type="RefSeq" id="WP_139695422.1">
    <property type="nucleotide sequence ID" value="NZ_CP074074.1"/>
</dbReference>
<feature type="transmembrane region" description="Helical" evidence="5">
    <location>
        <begin position="159"/>
        <end position="183"/>
    </location>
</feature>
<proteinExistence type="inferred from homology"/>
<dbReference type="GO" id="GO:0005886">
    <property type="term" value="C:plasma membrane"/>
    <property type="evidence" value="ECO:0007669"/>
    <property type="project" value="UniProtKB-SubCell"/>
</dbReference>
<dbReference type="PROSITE" id="PS51012">
    <property type="entry name" value="ABC_TM2"/>
    <property type="match status" value="1"/>
</dbReference>
<protein>
    <submittedName>
        <fullName evidence="7">ABC transporter permease</fullName>
    </submittedName>
</protein>
<feature type="transmembrane region" description="Helical" evidence="5">
    <location>
        <begin position="195"/>
        <end position="213"/>
    </location>
</feature>
<evidence type="ECO:0000256" key="5">
    <source>
        <dbReference type="SAM" id="Phobius"/>
    </source>
</evidence>
<dbReference type="AlphaFoldDB" id="A0A5C4SNM3"/>
<feature type="transmembrane region" description="Helical" evidence="5">
    <location>
        <begin position="50"/>
        <end position="70"/>
    </location>
</feature>
<evidence type="ECO:0000313" key="7">
    <source>
        <dbReference type="EMBL" id="TNJ45779.1"/>
    </source>
</evidence>
<reference evidence="7 8" key="1">
    <citation type="submission" date="2019-05" db="EMBL/GenBank/DDBJ databases">
        <title>Tamlana fucoidanivorans sp. nov., isolated from the surface of algae collected from Fujian province in China.</title>
        <authorList>
            <person name="Li J."/>
        </authorList>
    </citation>
    <scope>NUCLEOTIDE SEQUENCE [LARGE SCALE GENOMIC DNA]</scope>
    <source>
        <strain evidence="7 8">CW2-9</strain>
    </source>
</reference>
<name>A0A5C4SNM3_9FLAO</name>
<dbReference type="PANTHER" id="PTHR30413">
    <property type="entry name" value="INNER MEMBRANE TRANSPORT PERMEASE"/>
    <property type="match status" value="1"/>
</dbReference>
<evidence type="ECO:0000313" key="8">
    <source>
        <dbReference type="Proteomes" id="UP000308713"/>
    </source>
</evidence>
<comment type="caution">
    <text evidence="7">The sequence shown here is derived from an EMBL/GenBank/DDBJ whole genome shotgun (WGS) entry which is preliminary data.</text>
</comment>
<feature type="transmembrane region" description="Helical" evidence="5">
    <location>
        <begin position="249"/>
        <end position="268"/>
    </location>
</feature>